<feature type="transmembrane region" description="Helical" evidence="2">
    <location>
        <begin position="6"/>
        <end position="23"/>
    </location>
</feature>
<evidence type="ECO:0000313" key="3">
    <source>
        <dbReference type="EMBL" id="HIX53402.1"/>
    </source>
</evidence>
<dbReference type="GO" id="GO:0008137">
    <property type="term" value="F:NADH dehydrogenase (ubiquinone) activity"/>
    <property type="evidence" value="ECO:0007669"/>
    <property type="project" value="UniProtKB-UniRule"/>
</dbReference>
<comment type="catalytic activity">
    <reaction evidence="2">
        <text>a quinone + NADH + 5 H(+)(in) = a quinol + NAD(+) + 4 H(+)(out)</text>
        <dbReference type="Rhea" id="RHEA:57888"/>
        <dbReference type="ChEBI" id="CHEBI:15378"/>
        <dbReference type="ChEBI" id="CHEBI:24646"/>
        <dbReference type="ChEBI" id="CHEBI:57540"/>
        <dbReference type="ChEBI" id="CHEBI:57945"/>
        <dbReference type="ChEBI" id="CHEBI:132124"/>
    </reaction>
</comment>
<name>A0A9D1W7T3_9SPHI</name>
<feature type="transmembrane region" description="Helical" evidence="2">
    <location>
        <begin position="96"/>
        <end position="113"/>
    </location>
</feature>
<keyword evidence="2" id="KW-1133">Transmembrane helix</keyword>
<dbReference type="PANTHER" id="PTHR33269">
    <property type="entry name" value="NADH-UBIQUINONE OXIDOREDUCTASE CHAIN 6"/>
    <property type="match status" value="1"/>
</dbReference>
<dbReference type="EC" id="7.1.1.-" evidence="2"/>
<dbReference type="Gene3D" id="1.20.120.1200">
    <property type="entry name" value="NADH-ubiquinone/plastoquinone oxidoreductase chain 6, subunit NuoJ"/>
    <property type="match status" value="1"/>
</dbReference>
<keyword evidence="2" id="KW-0812">Transmembrane</keyword>
<dbReference type="InterPro" id="IPR001457">
    <property type="entry name" value="NADH_UbQ/plastoQ_OxRdtase_su6"/>
</dbReference>
<evidence type="ECO:0000256" key="2">
    <source>
        <dbReference type="RuleBase" id="RU004429"/>
    </source>
</evidence>
<comment type="caution">
    <text evidence="3">The sequence shown here is derived from an EMBL/GenBank/DDBJ whole genome shotgun (WGS) entry which is preliminary data.</text>
</comment>
<dbReference type="Proteomes" id="UP000824156">
    <property type="component" value="Unassembled WGS sequence"/>
</dbReference>
<feature type="transmembrane region" description="Helical" evidence="2">
    <location>
        <begin position="30"/>
        <end position="47"/>
    </location>
</feature>
<evidence type="ECO:0000313" key="4">
    <source>
        <dbReference type="Proteomes" id="UP000824156"/>
    </source>
</evidence>
<dbReference type="InterPro" id="IPR042106">
    <property type="entry name" value="Nuo/plastoQ_OxRdtase_6_NuoJ"/>
</dbReference>
<feature type="transmembrane region" description="Helical" evidence="2">
    <location>
        <begin position="53"/>
        <end position="75"/>
    </location>
</feature>
<keyword evidence="2" id="KW-0520">NAD</keyword>
<dbReference type="PANTHER" id="PTHR33269:SF17">
    <property type="entry name" value="NADH-UBIQUINONE OXIDOREDUCTASE CHAIN 6"/>
    <property type="match status" value="1"/>
</dbReference>
<keyword evidence="2" id="KW-1003">Cell membrane</keyword>
<proteinExistence type="inferred from homology"/>
<dbReference type="EMBL" id="DXEZ01000002">
    <property type="protein sequence ID" value="HIX53402.1"/>
    <property type="molecule type" value="Genomic_DNA"/>
</dbReference>
<keyword evidence="2" id="KW-0874">Quinone</keyword>
<reference evidence="3" key="1">
    <citation type="journal article" date="2021" name="PeerJ">
        <title>Extensive microbial diversity within the chicken gut microbiome revealed by metagenomics and culture.</title>
        <authorList>
            <person name="Gilroy R."/>
            <person name="Ravi A."/>
            <person name="Getino M."/>
            <person name="Pursley I."/>
            <person name="Horton D.L."/>
            <person name="Alikhan N.F."/>
            <person name="Baker D."/>
            <person name="Gharbi K."/>
            <person name="Hall N."/>
            <person name="Watson M."/>
            <person name="Adriaenssens E.M."/>
            <person name="Foster-Nyarko E."/>
            <person name="Jarju S."/>
            <person name="Secka A."/>
            <person name="Antonio M."/>
            <person name="Oren A."/>
            <person name="Chaudhuri R.R."/>
            <person name="La Ragione R."/>
            <person name="Hildebrand F."/>
            <person name="Pallen M.J."/>
        </authorList>
    </citation>
    <scope>NUCLEOTIDE SEQUENCE</scope>
    <source>
        <strain evidence="3">1719</strain>
    </source>
</reference>
<comment type="function">
    <text evidence="2">NDH-1 shuttles electrons from NADH, via FMN and iron-sulfur (Fe-S) centers, to quinones in the respiratory chain. Couples the redox reaction to proton translocation (for every two electrons transferred, four hydrogen ions are translocated across the cytoplasmic membrane), and thus conserves the redox energy in a proton gradient.</text>
</comment>
<keyword evidence="2" id="KW-0472">Membrane</keyword>
<protein>
    <recommendedName>
        <fullName evidence="2">NADH-quinone oxidoreductase subunit J</fullName>
        <ecNumber evidence="2">7.1.1.-</ecNumber>
    </recommendedName>
</protein>
<dbReference type="GO" id="GO:0016491">
    <property type="term" value="F:oxidoreductase activity"/>
    <property type="evidence" value="ECO:0007669"/>
    <property type="project" value="UniProtKB-KW"/>
</dbReference>
<reference evidence="3" key="2">
    <citation type="submission" date="2021-04" db="EMBL/GenBank/DDBJ databases">
        <authorList>
            <person name="Gilroy R."/>
        </authorList>
    </citation>
    <scope>NUCLEOTIDE SEQUENCE</scope>
    <source>
        <strain evidence="3">1719</strain>
    </source>
</reference>
<comment type="similarity">
    <text evidence="1 2">Belongs to the complex I subunit 6 family.</text>
</comment>
<evidence type="ECO:0000256" key="1">
    <source>
        <dbReference type="ARBA" id="ARBA00005698"/>
    </source>
</evidence>
<dbReference type="GO" id="GO:0048038">
    <property type="term" value="F:quinone binding"/>
    <property type="evidence" value="ECO:0007669"/>
    <property type="project" value="UniProtKB-UniRule"/>
</dbReference>
<dbReference type="Pfam" id="PF00499">
    <property type="entry name" value="Oxidored_q3"/>
    <property type="match status" value="1"/>
</dbReference>
<feature type="transmembrane region" description="Helical" evidence="2">
    <location>
        <begin position="150"/>
        <end position="172"/>
    </location>
</feature>
<sequence>MEAAIFYLISATVIISALIVVSLENIARALFLFFVVLLGVAALYVFALADFVAIIQIMVYVGGVLILMLFAFMLSSKELLKSIEAKEDRFISVPKWSAVLMCSLLLAILLSNARELLIPTWVIESIKSKQVLSSTDNTIENIGYQFMTRYVFQFEFISIFLLAALIGATHIARKDKTL</sequence>
<dbReference type="AlphaFoldDB" id="A0A9D1W7T3"/>
<comment type="subcellular location">
    <subcellularLocation>
        <location evidence="2">Cell membrane</location>
        <topology evidence="2">Multi-pass membrane protein</topology>
    </subcellularLocation>
</comment>
<organism evidence="3 4">
    <name type="scientific">Candidatus Sphingobacterium stercoripullorum</name>
    <dbReference type="NCBI Taxonomy" id="2838759"/>
    <lineage>
        <taxon>Bacteria</taxon>
        <taxon>Pseudomonadati</taxon>
        <taxon>Bacteroidota</taxon>
        <taxon>Sphingobacteriia</taxon>
        <taxon>Sphingobacteriales</taxon>
        <taxon>Sphingobacteriaceae</taxon>
        <taxon>Sphingobacterium</taxon>
    </lineage>
</organism>
<dbReference type="GO" id="GO:0005886">
    <property type="term" value="C:plasma membrane"/>
    <property type="evidence" value="ECO:0007669"/>
    <property type="project" value="UniProtKB-SubCell"/>
</dbReference>
<accession>A0A9D1W7T3</accession>
<keyword evidence="3" id="KW-0560">Oxidoreductase</keyword>
<gene>
    <name evidence="3" type="ORF">H9853_00105</name>
</gene>